<dbReference type="SUPFAM" id="SSF54909">
    <property type="entry name" value="Dimeric alpha+beta barrel"/>
    <property type="match status" value="1"/>
</dbReference>
<gene>
    <name evidence="1" type="ORF">AT705_01585</name>
</gene>
<dbReference type="OrthoDB" id="9799608at2"/>
<dbReference type="Pfam" id="PF05336">
    <property type="entry name" value="rhaM"/>
    <property type="match status" value="1"/>
</dbReference>
<dbReference type="AlphaFoldDB" id="A0A0U2Z1W1"/>
<reference evidence="1 2" key="1">
    <citation type="submission" date="2015-12" db="EMBL/GenBank/DDBJ databases">
        <title>Complete genome sequence of Pseudoalteromonas rubra SCSIO 6842, harboring a conjugative plasmid.</title>
        <authorList>
            <person name="Li B."/>
            <person name="Wang X."/>
        </authorList>
    </citation>
    <scope>NUCLEOTIDE SEQUENCE [LARGE SCALE GENOMIC DNA]</scope>
    <source>
        <strain evidence="1 2">SCSIO 6842</strain>
    </source>
</reference>
<accession>A0A0U2Z1W1</accession>
<proteinExistence type="predicted"/>
<dbReference type="PANTHER" id="PTHR43239">
    <property type="entry name" value="UPF0734 PROTEIN DDB_G0273871/DDB_G0273177"/>
    <property type="match status" value="1"/>
</dbReference>
<dbReference type="Proteomes" id="UP000069015">
    <property type="component" value="Chromosome 1"/>
</dbReference>
<dbReference type="PANTHER" id="PTHR43239:SF1">
    <property type="entry name" value="UPF0734 PROTEIN DDB_G0273871_DDB_G0273177"/>
    <property type="match status" value="1"/>
</dbReference>
<dbReference type="Gene3D" id="3.30.70.100">
    <property type="match status" value="1"/>
</dbReference>
<protein>
    <recommendedName>
        <fullName evidence="3">L-rhamnose mutarotase</fullName>
    </recommendedName>
</protein>
<evidence type="ECO:0008006" key="3">
    <source>
        <dbReference type="Google" id="ProtNLM"/>
    </source>
</evidence>
<dbReference type="InterPro" id="IPR008000">
    <property type="entry name" value="Rham/fucose_mutarotase"/>
</dbReference>
<dbReference type="RefSeq" id="WP_049865250.1">
    <property type="nucleotide sequence ID" value="NZ_CP013611.1"/>
</dbReference>
<evidence type="ECO:0000313" key="1">
    <source>
        <dbReference type="EMBL" id="ALU41729.1"/>
    </source>
</evidence>
<name>A0A0U2Z1W1_9GAMM</name>
<dbReference type="KEGG" id="prr:AT705_01585"/>
<dbReference type="InterPro" id="IPR011008">
    <property type="entry name" value="Dimeric_a/b-barrel"/>
</dbReference>
<dbReference type="InterPro" id="IPR052996">
    <property type="entry name" value="Carb_Metab_Mutarotase"/>
</dbReference>
<evidence type="ECO:0000313" key="2">
    <source>
        <dbReference type="Proteomes" id="UP000069015"/>
    </source>
</evidence>
<organism evidence="1 2">
    <name type="scientific">Pseudoalteromonas rubra</name>
    <dbReference type="NCBI Taxonomy" id="43658"/>
    <lineage>
        <taxon>Bacteria</taxon>
        <taxon>Pseudomonadati</taxon>
        <taxon>Pseudomonadota</taxon>
        <taxon>Gammaproteobacteria</taxon>
        <taxon>Alteromonadales</taxon>
        <taxon>Pseudoalteromonadaceae</taxon>
        <taxon>Pseudoalteromonas</taxon>
    </lineage>
</organism>
<sequence>MNSEVGLKTYGFTIKLRNEAAKERYFQYHKSVWPEVHDALDDIGVRSVQIFFMDELTLFMHMETENDFVPYDSFAAAMGLHPRVQGWDDIMHMELLERWPENDSKTEWAVMNKIYHYDTRDVEIEGVDR</sequence>
<dbReference type="EMBL" id="CP013611">
    <property type="protein sequence ID" value="ALU41729.1"/>
    <property type="molecule type" value="Genomic_DNA"/>
</dbReference>
<dbReference type="GO" id="GO:0016857">
    <property type="term" value="F:racemase and epimerase activity, acting on carbohydrates and derivatives"/>
    <property type="evidence" value="ECO:0007669"/>
    <property type="project" value="InterPro"/>
</dbReference>